<gene>
    <name evidence="9" type="ORF">APY04_2945</name>
</gene>
<dbReference type="InterPro" id="IPR027417">
    <property type="entry name" value="P-loop_NTPase"/>
</dbReference>
<keyword evidence="10" id="KW-1185">Reference proteome</keyword>
<comment type="caution">
    <text evidence="9">The sequence shown here is derived from an EMBL/GenBank/DDBJ whole genome shotgun (WGS) entry which is preliminary data.</text>
</comment>
<feature type="domain" description="Helicase C-terminal" evidence="8">
    <location>
        <begin position="201"/>
        <end position="349"/>
    </location>
</feature>
<evidence type="ECO:0000256" key="2">
    <source>
        <dbReference type="ARBA" id="ARBA00022801"/>
    </source>
</evidence>
<dbReference type="CDD" id="cd12252">
    <property type="entry name" value="RRM_DbpA"/>
    <property type="match status" value="1"/>
</dbReference>
<dbReference type="GO" id="GO:0003724">
    <property type="term" value="F:RNA helicase activity"/>
    <property type="evidence" value="ECO:0007669"/>
    <property type="project" value="UniProtKB-ARBA"/>
</dbReference>
<keyword evidence="1" id="KW-0547">Nucleotide-binding</keyword>
<name>A0A109BAJ9_HYPSL</name>
<evidence type="ECO:0000256" key="1">
    <source>
        <dbReference type="ARBA" id="ARBA00022741"/>
    </source>
</evidence>
<dbReference type="Gene3D" id="3.40.50.300">
    <property type="entry name" value="P-loop containing nucleotide triphosphate hydrolases"/>
    <property type="match status" value="2"/>
</dbReference>
<keyword evidence="2" id="KW-0378">Hydrolase</keyword>
<dbReference type="Proteomes" id="UP000059074">
    <property type="component" value="Unassembled WGS sequence"/>
</dbReference>
<dbReference type="SUPFAM" id="SSF52540">
    <property type="entry name" value="P-loop containing nucleoside triphosphate hydrolases"/>
    <property type="match status" value="1"/>
</dbReference>
<dbReference type="GO" id="GO:0005524">
    <property type="term" value="F:ATP binding"/>
    <property type="evidence" value="ECO:0007669"/>
    <property type="project" value="UniProtKB-KW"/>
</dbReference>
<feature type="region of interest" description="Disordered" evidence="6">
    <location>
        <begin position="401"/>
        <end position="459"/>
    </location>
</feature>
<dbReference type="InterPro" id="IPR012677">
    <property type="entry name" value="Nucleotide-bd_a/b_plait_sf"/>
</dbReference>
<dbReference type="EMBL" id="LMTR01000082">
    <property type="protein sequence ID" value="KWT65196.1"/>
    <property type="molecule type" value="Genomic_DNA"/>
</dbReference>
<evidence type="ECO:0000256" key="3">
    <source>
        <dbReference type="ARBA" id="ARBA00022806"/>
    </source>
</evidence>
<dbReference type="Pfam" id="PF00270">
    <property type="entry name" value="DEAD"/>
    <property type="match status" value="1"/>
</dbReference>
<evidence type="ECO:0000313" key="10">
    <source>
        <dbReference type="Proteomes" id="UP000059074"/>
    </source>
</evidence>
<proteinExistence type="inferred from homology"/>
<comment type="similarity">
    <text evidence="5">Belongs to the DEAD box helicase family.</text>
</comment>
<reference evidence="9 10" key="1">
    <citation type="submission" date="2015-10" db="EMBL/GenBank/DDBJ databases">
        <title>Transcriptomic analysis of a linuron degrading triple-species bacterial consortium.</title>
        <authorList>
            <person name="Albers P."/>
        </authorList>
    </citation>
    <scope>NUCLEOTIDE SEQUENCE [LARGE SCALE GENOMIC DNA]</scope>
    <source>
        <strain evidence="9 10">WDL6</strain>
    </source>
</reference>
<protein>
    <submittedName>
        <fullName evidence="9">ATP-dependent RNA helicase</fullName>
    </submittedName>
</protein>
<dbReference type="PATRIC" id="fig|121290.4.peg.546"/>
<feature type="compositionally biased region" description="Basic and acidic residues" evidence="6">
    <location>
        <begin position="414"/>
        <end position="458"/>
    </location>
</feature>
<dbReference type="SMART" id="SM00490">
    <property type="entry name" value="HELICc"/>
    <property type="match status" value="1"/>
</dbReference>
<sequence>MLEADKASRDLLVSAQTGSGKTVAFGLAIAPTLLGDGETLPPAGAPMALIIAPTRELAMQVQRELDWLYKDAGAKVVTCVGGMDVRTEARQLNFGAHIVVGTPGRLRDHLERGRLDLSKLSAVVLDEADEMLDLGFREDLEYILDDTPAERQTLLFSATMPREIETLAGQYQRDAVRIQTVNKNEQHADIEYQAMRVAPHDVEHAVVNVLRFHEARAAIVFCATRESVKRLHARLNERGFSAVALSGELTQGERTNALQSLRAGHARVLVATDVAARGLDLPDLALVIHAELPNDAETLLHRSGRTGRAGNKGLCAIIVPFNRRRKAEGLLGAAKLKVTWTPAPTADEIRARDQQRFLGASMFTDPATEDDTKLAQELQQQHSAEEIAMALVRYHRAQLPAPEDLAEDTGPPPRRTDRDRAPRGEWQRRDGNSDGFRRERPEGAGERRSPRPVHDDGRPMTWFRINIGRERNADPRWLLPLLCRAGGVTKAEIGAIRIFDRDTRFQIVSDAADRFSETAQTLPSNEGRISLANDGAPAGAGAGEAKPERARPHRKWDRDDKREPRERRSDARADRPQAHHDAGAAEQHAERDAHTHREGEPAEAKAPAQDAVQTERHSERSSDRPARRDGGKERTDRDRGPRPDWKKRDGDTGGHRADRRDGGKPPRHEGDRGPRPDWKKRDGDAGGHRADRRDGGKPSRHEGDRGPRPDWKKRDGDAGGHRAERRDGGKPSRHEGDRGPRPDWKKRDGDAGGHRADRRDGETGRQDGERAHRDGAKPRANWSDKKGAKAGGARGGQQPLRRGGSKPPAKGGKRFGDDAKSGGRSGKPFKAGDKPAGPKPRSGRILYDA</sequence>
<feature type="compositionally biased region" description="Basic and acidic residues" evidence="6">
    <location>
        <begin position="613"/>
        <end position="787"/>
    </location>
</feature>
<dbReference type="Pfam" id="PF03880">
    <property type="entry name" value="DbpA"/>
    <property type="match status" value="1"/>
</dbReference>
<dbReference type="STRING" id="121290.APY04_2945"/>
<dbReference type="PROSITE" id="PS51194">
    <property type="entry name" value="HELICASE_CTER"/>
    <property type="match status" value="1"/>
</dbReference>
<dbReference type="SMART" id="SM00487">
    <property type="entry name" value="DEXDc"/>
    <property type="match status" value="1"/>
</dbReference>
<dbReference type="InterPro" id="IPR000629">
    <property type="entry name" value="RNA-helicase_DEAD-box_CS"/>
</dbReference>
<evidence type="ECO:0000256" key="4">
    <source>
        <dbReference type="ARBA" id="ARBA00022840"/>
    </source>
</evidence>
<keyword evidence="4" id="KW-0067">ATP-binding</keyword>
<dbReference type="CDD" id="cd00268">
    <property type="entry name" value="DEADc"/>
    <property type="match status" value="1"/>
</dbReference>
<dbReference type="GO" id="GO:0016787">
    <property type="term" value="F:hydrolase activity"/>
    <property type="evidence" value="ECO:0007669"/>
    <property type="project" value="UniProtKB-KW"/>
</dbReference>
<feature type="region of interest" description="Disordered" evidence="6">
    <location>
        <begin position="518"/>
        <end position="849"/>
    </location>
</feature>
<dbReference type="GO" id="GO:0003676">
    <property type="term" value="F:nucleic acid binding"/>
    <property type="evidence" value="ECO:0007669"/>
    <property type="project" value="InterPro"/>
</dbReference>
<dbReference type="InterPro" id="IPR001650">
    <property type="entry name" value="Helicase_C-like"/>
</dbReference>
<dbReference type="Gene3D" id="3.30.70.330">
    <property type="match status" value="1"/>
</dbReference>
<dbReference type="InterPro" id="IPR014001">
    <property type="entry name" value="Helicase_ATP-bd"/>
</dbReference>
<feature type="compositionally biased region" description="Basic and acidic residues" evidence="6">
    <location>
        <begin position="545"/>
        <end position="603"/>
    </location>
</feature>
<dbReference type="InterPro" id="IPR050079">
    <property type="entry name" value="DEAD_box_RNA_helicase"/>
</dbReference>
<dbReference type="InterPro" id="IPR044742">
    <property type="entry name" value="DEAD/DEAH_RhlB"/>
</dbReference>
<accession>A0A109BAJ9</accession>
<dbReference type="GO" id="GO:0005829">
    <property type="term" value="C:cytosol"/>
    <property type="evidence" value="ECO:0007669"/>
    <property type="project" value="TreeGrafter"/>
</dbReference>
<dbReference type="Pfam" id="PF00271">
    <property type="entry name" value="Helicase_C"/>
    <property type="match status" value="1"/>
</dbReference>
<evidence type="ECO:0000259" key="7">
    <source>
        <dbReference type="PROSITE" id="PS51192"/>
    </source>
</evidence>
<evidence type="ECO:0000313" key="9">
    <source>
        <dbReference type="EMBL" id="KWT65196.1"/>
    </source>
</evidence>
<organism evidence="9 10">
    <name type="scientific">Hyphomicrobium sulfonivorans</name>
    <dbReference type="NCBI Taxonomy" id="121290"/>
    <lineage>
        <taxon>Bacteria</taxon>
        <taxon>Pseudomonadati</taxon>
        <taxon>Pseudomonadota</taxon>
        <taxon>Alphaproteobacteria</taxon>
        <taxon>Hyphomicrobiales</taxon>
        <taxon>Hyphomicrobiaceae</taxon>
        <taxon>Hyphomicrobium</taxon>
    </lineage>
</organism>
<dbReference type="PROSITE" id="PS00039">
    <property type="entry name" value="DEAD_ATP_HELICASE"/>
    <property type="match status" value="1"/>
</dbReference>
<dbReference type="InterPro" id="IPR005580">
    <property type="entry name" value="DbpA/CsdA_RNA-bd_dom"/>
</dbReference>
<evidence type="ECO:0000259" key="8">
    <source>
        <dbReference type="PROSITE" id="PS51194"/>
    </source>
</evidence>
<dbReference type="PANTHER" id="PTHR47959">
    <property type="entry name" value="ATP-DEPENDENT RNA HELICASE RHLE-RELATED"/>
    <property type="match status" value="1"/>
</dbReference>
<keyword evidence="3 9" id="KW-0347">Helicase</keyword>
<evidence type="ECO:0000256" key="5">
    <source>
        <dbReference type="ARBA" id="ARBA00038437"/>
    </source>
</evidence>
<dbReference type="AlphaFoldDB" id="A0A109BAJ9"/>
<dbReference type="PANTHER" id="PTHR47959:SF1">
    <property type="entry name" value="ATP-DEPENDENT RNA HELICASE DBPA"/>
    <property type="match status" value="1"/>
</dbReference>
<evidence type="ECO:0000256" key="6">
    <source>
        <dbReference type="SAM" id="MobiDB-lite"/>
    </source>
</evidence>
<dbReference type="CDD" id="cd18787">
    <property type="entry name" value="SF2_C_DEAD"/>
    <property type="match status" value="1"/>
</dbReference>
<dbReference type="PROSITE" id="PS51192">
    <property type="entry name" value="HELICASE_ATP_BIND_1"/>
    <property type="match status" value="1"/>
</dbReference>
<dbReference type="InterPro" id="IPR011545">
    <property type="entry name" value="DEAD/DEAH_box_helicase_dom"/>
</dbReference>
<feature type="domain" description="Helicase ATP-binding" evidence="7">
    <location>
        <begin position="2"/>
        <end position="178"/>
    </location>
</feature>